<dbReference type="Proteomes" id="UP000510686">
    <property type="component" value="Chromosome 1"/>
</dbReference>
<organism evidence="14 15">
    <name type="scientific">Metarhizium brunneum</name>
    <dbReference type="NCBI Taxonomy" id="500148"/>
    <lineage>
        <taxon>Eukaryota</taxon>
        <taxon>Fungi</taxon>
        <taxon>Dikarya</taxon>
        <taxon>Ascomycota</taxon>
        <taxon>Pezizomycotina</taxon>
        <taxon>Sordariomycetes</taxon>
        <taxon>Hypocreomycetidae</taxon>
        <taxon>Hypocreales</taxon>
        <taxon>Clavicipitaceae</taxon>
        <taxon>Metarhizium</taxon>
    </lineage>
</organism>
<evidence type="ECO:0000256" key="8">
    <source>
        <dbReference type="ARBA" id="ARBA00023026"/>
    </source>
</evidence>
<dbReference type="EMBL" id="CP058932">
    <property type="protein sequence ID" value="QLI66349.1"/>
    <property type="molecule type" value="Genomic_DNA"/>
</dbReference>
<keyword evidence="8" id="KW-0843">Virulence</keyword>
<keyword evidence="9" id="KW-0119">Carbohydrate metabolism</keyword>
<dbReference type="SMART" id="SM00636">
    <property type="entry name" value="Glyco_18"/>
    <property type="match status" value="1"/>
</dbReference>
<dbReference type="GO" id="GO:0008843">
    <property type="term" value="F:endochitinase activity"/>
    <property type="evidence" value="ECO:0007669"/>
    <property type="project" value="UniProtKB-EC"/>
</dbReference>
<dbReference type="GO" id="GO:0006032">
    <property type="term" value="P:chitin catabolic process"/>
    <property type="evidence" value="ECO:0007669"/>
    <property type="project" value="UniProtKB-KW"/>
</dbReference>
<sequence length="481" mass="52142">MRIKWPHVMQAGPPCRFNSPGGRDINTQEETRMTGIPSAIPSSNLNHSFLSSNAPVAMKMPSLFASSLALLAASAAGAAAACTGKKNSTGYVNAVYFTNWGTHNGTNYQPAALPAPQISHLNYAFVNLTINGTVFSADPVADTERRYPGDSQDKSDTANVYGAVKQLFLLKKANRHMKLLISIGGWTWSQNPAFATVAASNATRLTFARSAVELVRDWGFDGIDLDWEYPQDAKQAADMVLLLQALRDELDAYAARSAPGYRFQLTIASPAGAAAYNKLQLAKLGAILDYVHLMAYDFAGSWSKASGHLAHLYTNPQLVNRSADSAVRDYIKGGVPPHKLVLGMPIYGRAFPNTTGLGEPFTSTPPTPGHEEPDTYMYNKLPKAGAVEMYDDVAKAVYSYDNRTRELISYDTPAVTRDKVAYVKRLGLGGSMFWEASGDRNGSQSLIGTSLHALGSLDSSQNLLDYPDSRYANIRNKMACS</sequence>
<dbReference type="Pfam" id="PF00704">
    <property type="entry name" value="Glyco_hydro_18"/>
    <property type="match status" value="1"/>
</dbReference>
<dbReference type="GO" id="GO:0005576">
    <property type="term" value="C:extracellular region"/>
    <property type="evidence" value="ECO:0007669"/>
    <property type="project" value="UniProtKB-SubCell"/>
</dbReference>
<dbReference type="Gene3D" id="3.10.50.10">
    <property type="match status" value="1"/>
</dbReference>
<evidence type="ECO:0000313" key="14">
    <source>
        <dbReference type="EMBL" id="QLI66349.1"/>
    </source>
</evidence>
<evidence type="ECO:0000256" key="2">
    <source>
        <dbReference type="ARBA" id="ARBA00004613"/>
    </source>
</evidence>
<name>A0A7D5Z4K3_9HYPO</name>
<evidence type="ECO:0000256" key="4">
    <source>
        <dbReference type="ARBA" id="ARBA00012729"/>
    </source>
</evidence>
<evidence type="ECO:0000259" key="13">
    <source>
        <dbReference type="PROSITE" id="PS51910"/>
    </source>
</evidence>
<dbReference type="GO" id="GO:0008061">
    <property type="term" value="F:chitin binding"/>
    <property type="evidence" value="ECO:0007669"/>
    <property type="project" value="InterPro"/>
</dbReference>
<dbReference type="Gene3D" id="3.20.20.80">
    <property type="entry name" value="Glycosidases"/>
    <property type="match status" value="1"/>
</dbReference>
<evidence type="ECO:0000256" key="5">
    <source>
        <dbReference type="ARBA" id="ARBA00022525"/>
    </source>
</evidence>
<evidence type="ECO:0000256" key="9">
    <source>
        <dbReference type="ARBA" id="ARBA00023277"/>
    </source>
</evidence>
<evidence type="ECO:0000313" key="15">
    <source>
        <dbReference type="Proteomes" id="UP000510686"/>
    </source>
</evidence>
<proteinExistence type="inferred from homology"/>
<reference evidence="14 15" key="1">
    <citation type="submission" date="2020-07" db="EMBL/GenBank/DDBJ databases">
        <title>Telomere length de novo assembly of all 7 chromosomes of the fungus, Metarhizium brunneum, using a novel assembly pipeline.</title>
        <authorList>
            <person name="Saud z."/>
            <person name="Kortsinoglou A."/>
            <person name="Kouvelis V.N."/>
            <person name="Butt T.M."/>
        </authorList>
    </citation>
    <scope>NUCLEOTIDE SEQUENCE [LARGE SCALE GENOMIC DNA]</scope>
    <source>
        <strain evidence="14 15">4556</strain>
    </source>
</reference>
<dbReference type="CDD" id="cd06548">
    <property type="entry name" value="GH18_chitinase"/>
    <property type="match status" value="1"/>
</dbReference>
<dbReference type="InterPro" id="IPR011583">
    <property type="entry name" value="Chitinase_II/V-like_cat"/>
</dbReference>
<comment type="similarity">
    <text evidence="3">Belongs to the glycosyl hydrolase 18 family. Chitinase class V subfamily.</text>
</comment>
<dbReference type="SUPFAM" id="SSF54556">
    <property type="entry name" value="Chitinase insertion domain"/>
    <property type="match status" value="1"/>
</dbReference>
<keyword evidence="6 12" id="KW-0378">Hydrolase</keyword>
<evidence type="ECO:0000256" key="1">
    <source>
        <dbReference type="ARBA" id="ARBA00000822"/>
    </source>
</evidence>
<keyword evidence="15" id="KW-1185">Reference proteome</keyword>
<evidence type="ECO:0000256" key="3">
    <source>
        <dbReference type="ARBA" id="ARBA00008682"/>
    </source>
</evidence>
<evidence type="ECO:0000256" key="11">
    <source>
        <dbReference type="ARBA" id="ARBA00023326"/>
    </source>
</evidence>
<dbReference type="AlphaFoldDB" id="A0A7D5Z4K3"/>
<evidence type="ECO:0000256" key="12">
    <source>
        <dbReference type="RuleBase" id="RU000489"/>
    </source>
</evidence>
<dbReference type="KEGG" id="mbrn:26245994"/>
<dbReference type="EC" id="3.2.1.14" evidence="4"/>
<keyword evidence="11" id="KW-0624">Polysaccharide degradation</keyword>
<comment type="subcellular location">
    <subcellularLocation>
        <location evidence="2">Secreted</location>
    </subcellularLocation>
</comment>
<dbReference type="RefSeq" id="XP_065986134.1">
    <property type="nucleotide sequence ID" value="XM_066130004.1"/>
</dbReference>
<dbReference type="GO" id="GO:0000272">
    <property type="term" value="P:polysaccharide catabolic process"/>
    <property type="evidence" value="ECO:0007669"/>
    <property type="project" value="UniProtKB-KW"/>
</dbReference>
<dbReference type="InterPro" id="IPR001579">
    <property type="entry name" value="Glyco_hydro_18_chit_AS"/>
</dbReference>
<keyword evidence="10 12" id="KW-0326">Glycosidase</keyword>
<dbReference type="OrthoDB" id="76388at2759"/>
<dbReference type="GeneID" id="26245994"/>
<dbReference type="SUPFAM" id="SSF51445">
    <property type="entry name" value="(Trans)glycosidases"/>
    <property type="match status" value="1"/>
</dbReference>
<feature type="domain" description="GH18" evidence="13">
    <location>
        <begin position="91"/>
        <end position="457"/>
    </location>
</feature>
<comment type="catalytic activity">
    <reaction evidence="1">
        <text>Random endo-hydrolysis of N-acetyl-beta-D-glucosaminide (1-&gt;4)-beta-linkages in chitin and chitodextrins.</text>
        <dbReference type="EC" id="3.2.1.14"/>
    </reaction>
</comment>
<dbReference type="PROSITE" id="PS51910">
    <property type="entry name" value="GH18_2"/>
    <property type="match status" value="1"/>
</dbReference>
<dbReference type="PANTHER" id="PTHR11177:SF384">
    <property type="entry name" value="CHITINASE"/>
    <property type="match status" value="1"/>
</dbReference>
<keyword evidence="7" id="KW-0146">Chitin degradation</keyword>
<evidence type="ECO:0000256" key="10">
    <source>
        <dbReference type="ARBA" id="ARBA00023295"/>
    </source>
</evidence>
<dbReference type="InterPro" id="IPR029070">
    <property type="entry name" value="Chitinase_insertion_sf"/>
</dbReference>
<keyword evidence="5" id="KW-0964">Secreted</keyword>
<evidence type="ECO:0000256" key="6">
    <source>
        <dbReference type="ARBA" id="ARBA00022801"/>
    </source>
</evidence>
<gene>
    <name evidence="14" type="primary">chit1_0</name>
    <name evidence="14" type="ORF">G6M90_00g028020</name>
</gene>
<dbReference type="InterPro" id="IPR050314">
    <property type="entry name" value="Glycosyl_Hydrlase_18"/>
</dbReference>
<evidence type="ECO:0000256" key="7">
    <source>
        <dbReference type="ARBA" id="ARBA00023024"/>
    </source>
</evidence>
<dbReference type="InterPro" id="IPR017853">
    <property type="entry name" value="GH"/>
</dbReference>
<accession>A0A7D5Z4K3</accession>
<dbReference type="InterPro" id="IPR001223">
    <property type="entry name" value="Glyco_hydro18_cat"/>
</dbReference>
<protein>
    <recommendedName>
        <fullName evidence="4">chitinase</fullName>
        <ecNumber evidence="4">3.2.1.14</ecNumber>
    </recommendedName>
</protein>
<dbReference type="PANTHER" id="PTHR11177">
    <property type="entry name" value="CHITINASE"/>
    <property type="match status" value="1"/>
</dbReference>
<dbReference type="PROSITE" id="PS01095">
    <property type="entry name" value="GH18_1"/>
    <property type="match status" value="1"/>
</dbReference>